<dbReference type="EMBL" id="AUNC01000017">
    <property type="protein sequence ID" value="KEO57025.1"/>
    <property type="molecule type" value="Genomic_DNA"/>
</dbReference>
<organism evidence="1 2">
    <name type="scientific">Thalassospira permensis NBRC 106175</name>
    <dbReference type="NCBI Taxonomy" id="1353532"/>
    <lineage>
        <taxon>Bacteria</taxon>
        <taxon>Pseudomonadati</taxon>
        <taxon>Pseudomonadota</taxon>
        <taxon>Alphaproteobacteria</taxon>
        <taxon>Rhodospirillales</taxon>
        <taxon>Thalassospiraceae</taxon>
        <taxon>Thalassospira</taxon>
    </lineage>
</organism>
<protein>
    <submittedName>
        <fullName evidence="1">Uncharacterized protein</fullName>
    </submittedName>
</protein>
<sequence>MATIRAARSNRLKGIFRSHLLIKEICKTAYAKTRSLNDGVSQRQFFEFMLVSSSCHDAIPGLYSEIFSRAKM</sequence>
<evidence type="ECO:0000313" key="1">
    <source>
        <dbReference type="EMBL" id="KEO57025.1"/>
    </source>
</evidence>
<gene>
    <name evidence="1" type="ORF">SMB34_17860</name>
</gene>
<comment type="caution">
    <text evidence="1">The sequence shown here is derived from an EMBL/GenBank/DDBJ whole genome shotgun (WGS) entry which is preliminary data.</text>
</comment>
<dbReference type="Proteomes" id="UP000027463">
    <property type="component" value="Unassembled WGS sequence"/>
</dbReference>
<keyword evidence="2" id="KW-1185">Reference proteome</keyword>
<proteinExistence type="predicted"/>
<evidence type="ECO:0000313" key="2">
    <source>
        <dbReference type="Proteomes" id="UP000027463"/>
    </source>
</evidence>
<reference evidence="1 2" key="1">
    <citation type="submission" date="2013-07" db="EMBL/GenBank/DDBJ databases">
        <title>Thalassospira permensis NBRC 106175 Genome Sequencing.</title>
        <authorList>
            <person name="Lai Q."/>
            <person name="Shao Z."/>
        </authorList>
    </citation>
    <scope>NUCLEOTIDE SEQUENCE [LARGE SCALE GENOMIC DNA]</scope>
    <source>
        <strain evidence="1 2">NBRC 106175</strain>
    </source>
</reference>
<accession>A0ABR4TNS9</accession>
<name>A0ABR4TNS9_9PROT</name>